<feature type="transmembrane region" description="Helical" evidence="1">
    <location>
        <begin position="6"/>
        <end position="25"/>
    </location>
</feature>
<dbReference type="EMBL" id="JAHESF010000016">
    <property type="protein sequence ID" value="MBT1698600.1"/>
    <property type="molecule type" value="Genomic_DNA"/>
</dbReference>
<evidence type="ECO:0000313" key="2">
    <source>
        <dbReference type="EMBL" id="MBT1698600.1"/>
    </source>
</evidence>
<comment type="caution">
    <text evidence="2">The sequence shown here is derived from an EMBL/GenBank/DDBJ whole genome shotgun (WGS) entry which is preliminary data.</text>
</comment>
<dbReference type="RefSeq" id="WP_254165051.1">
    <property type="nucleotide sequence ID" value="NZ_JAHESF010000016.1"/>
</dbReference>
<evidence type="ECO:0000256" key="1">
    <source>
        <dbReference type="SAM" id="Phobius"/>
    </source>
</evidence>
<sequence length="184" mass="20968">MKKFLIFTIAGIVLIVALMTVIGYMNRKQAKSFSPEGESLFQKGDLTIRVFYNRPFKKGRDIFGALVPYDKVWRTGANEATTFETNKDLQIEGKTLKAGKYSLWTIPGQESWTIIFNSEYGQWGINSKGEANRDPARDVLTVNVLAVWQDQEFEQFTISFEKAGEDAEMVLIWDKTLVAVPFSY</sequence>
<keyword evidence="1" id="KW-1133">Transmembrane helix</keyword>
<protein>
    <submittedName>
        <fullName evidence="2">DUF2911 domain-containing protein</fullName>
    </submittedName>
</protein>
<evidence type="ECO:0000313" key="3">
    <source>
        <dbReference type="Proteomes" id="UP001319200"/>
    </source>
</evidence>
<reference evidence="2 3" key="1">
    <citation type="submission" date="2021-05" db="EMBL/GenBank/DDBJ databases">
        <title>A Polyphasic approach of four new species of the genus Ohtaekwangia: Ohtaekwangia histidinii sp. nov., Ohtaekwangia cretensis sp. nov., Ohtaekwangia indiensis sp. nov., Ohtaekwangia reichenbachii sp. nov. from diverse environment.</title>
        <authorList>
            <person name="Octaviana S."/>
        </authorList>
    </citation>
    <scope>NUCLEOTIDE SEQUENCE [LARGE SCALE GENOMIC DNA]</scope>
    <source>
        <strain evidence="2 3">PWU4</strain>
    </source>
</reference>
<accession>A0AAP2DLN9</accession>
<keyword evidence="1" id="KW-0812">Transmembrane</keyword>
<dbReference type="Pfam" id="PF11138">
    <property type="entry name" value="DUF2911"/>
    <property type="match status" value="1"/>
</dbReference>
<gene>
    <name evidence="2" type="ORF">KK083_17035</name>
</gene>
<proteinExistence type="predicted"/>
<keyword evidence="1" id="KW-0472">Membrane</keyword>
<keyword evidence="3" id="KW-1185">Reference proteome</keyword>
<name>A0AAP2DLN9_9BACT</name>
<dbReference type="InterPro" id="IPR021314">
    <property type="entry name" value="DUF2911"/>
</dbReference>
<dbReference type="Proteomes" id="UP001319200">
    <property type="component" value="Unassembled WGS sequence"/>
</dbReference>
<organism evidence="2 3">
    <name type="scientific">Chryseosolibacter histidini</name>
    <dbReference type="NCBI Taxonomy" id="2782349"/>
    <lineage>
        <taxon>Bacteria</taxon>
        <taxon>Pseudomonadati</taxon>
        <taxon>Bacteroidota</taxon>
        <taxon>Cytophagia</taxon>
        <taxon>Cytophagales</taxon>
        <taxon>Chryseotaleaceae</taxon>
        <taxon>Chryseosolibacter</taxon>
    </lineage>
</organism>
<dbReference type="AlphaFoldDB" id="A0AAP2DLN9"/>